<proteinExistence type="predicted"/>
<evidence type="ECO:0000313" key="2">
    <source>
        <dbReference type="Proteomes" id="UP001319121"/>
    </source>
</evidence>
<dbReference type="Proteomes" id="UP001319121">
    <property type="component" value="Chromosome"/>
</dbReference>
<gene>
    <name evidence="1" type="ORF">FGKAn22_03860</name>
</gene>
<protein>
    <submittedName>
        <fullName evidence="1">Uncharacterized protein</fullName>
    </submittedName>
</protein>
<sequence length="82" mass="9287">MVQSTCVKCGNTRFEVRENLLARQGIKVQFVQCIRCGTPVSVLDHYVPSAALKANAELLEEMDDYFRQDDQFVTSITSMLAR</sequence>
<accession>A0AAN1SXG6</accession>
<dbReference type="KEGG" id="fku:FGKAn22_03860"/>
<evidence type="ECO:0000313" key="1">
    <source>
        <dbReference type="EMBL" id="BBI98693.1"/>
    </source>
</evidence>
<name>A0AAN1SXG6_9PROT</name>
<dbReference type="EMBL" id="AP019536">
    <property type="protein sequence ID" value="BBI98693.1"/>
    <property type="molecule type" value="Genomic_DNA"/>
</dbReference>
<organism evidence="1 2">
    <name type="scientific">Ferrigenium kumadai</name>
    <dbReference type="NCBI Taxonomy" id="1682490"/>
    <lineage>
        <taxon>Bacteria</taxon>
        <taxon>Pseudomonadati</taxon>
        <taxon>Pseudomonadota</taxon>
        <taxon>Betaproteobacteria</taxon>
        <taxon>Nitrosomonadales</taxon>
        <taxon>Gallionellaceae</taxon>
        <taxon>Ferrigenium</taxon>
    </lineage>
</organism>
<reference evidence="1 2" key="1">
    <citation type="submission" date="2019-03" db="EMBL/GenBank/DDBJ databases">
        <title>Complete genome sequence of Ferrigenium kumadai strain An22, a microaerophilic iron-oxidizing bacterium isolated from a paddy field soil.</title>
        <authorList>
            <person name="Watanabe T."/>
            <person name="Asakawa S."/>
        </authorList>
    </citation>
    <scope>NUCLEOTIDE SEQUENCE [LARGE SCALE GENOMIC DNA]</scope>
    <source>
        <strain evidence="1 2">An22</strain>
    </source>
</reference>
<keyword evidence="2" id="KW-1185">Reference proteome</keyword>
<dbReference type="AlphaFoldDB" id="A0AAN1SXG6"/>